<dbReference type="EMBL" id="MCOK01000001">
    <property type="protein sequence ID" value="OOC56736.1"/>
    <property type="molecule type" value="Genomic_DNA"/>
</dbReference>
<reference evidence="8 11" key="3">
    <citation type="submission" date="2020-07" db="EMBL/GenBank/DDBJ databases">
        <title>Sequencing the genomes of 1000 actinobacteria strains.</title>
        <authorList>
            <person name="Klenk H.-P."/>
        </authorList>
    </citation>
    <scope>NUCLEOTIDE SEQUENCE [LARGE SCALE GENOMIC DNA]</scope>
    <source>
        <strain evidence="8 11">DSM 45278</strain>
    </source>
</reference>
<dbReference type="InterPro" id="IPR005484">
    <property type="entry name" value="Ribosomal_uL18_bac/plant/anim"/>
</dbReference>
<reference evidence="9" key="2">
    <citation type="submission" date="2016-08" db="EMBL/GenBank/DDBJ databases">
        <authorList>
            <person name="Seilhamer J.J."/>
        </authorList>
    </citation>
    <scope>NUCLEOTIDE SEQUENCE [LARGE SCALE GENOMIC DNA]</scope>
    <source>
        <strain evidence="9">UTMC102</strain>
    </source>
</reference>
<dbReference type="InterPro" id="IPR057268">
    <property type="entry name" value="Ribosomal_L18"/>
</dbReference>
<keyword evidence="2 7" id="KW-0699">rRNA-binding</keyword>
<dbReference type="AlphaFoldDB" id="A0A1V3C897"/>
<dbReference type="PANTHER" id="PTHR12899:SF3">
    <property type="entry name" value="LARGE RIBOSOMAL SUBUNIT PROTEIN UL18M"/>
    <property type="match status" value="1"/>
</dbReference>
<name>A0A1V3C897_9ACTN</name>
<keyword evidence="3 7" id="KW-0694">RNA-binding</keyword>
<reference evidence="10" key="1">
    <citation type="submission" date="2016-08" db="EMBL/GenBank/DDBJ databases">
        <authorList>
            <person name="Tokovenko B."/>
            <person name="Kalinowski J."/>
        </authorList>
    </citation>
    <scope>NUCLEOTIDE SEQUENCE [LARGE SCALE GENOMIC DNA]</scope>
    <source>
        <strain evidence="10">UTMC102</strain>
    </source>
</reference>
<dbReference type="Gene3D" id="3.30.420.100">
    <property type="match status" value="1"/>
</dbReference>
<evidence type="ECO:0000256" key="4">
    <source>
        <dbReference type="ARBA" id="ARBA00022980"/>
    </source>
</evidence>
<dbReference type="Pfam" id="PF00861">
    <property type="entry name" value="Ribosomal_L18p"/>
    <property type="match status" value="1"/>
</dbReference>
<evidence type="ECO:0000256" key="7">
    <source>
        <dbReference type="HAMAP-Rule" id="MF_01337"/>
    </source>
</evidence>
<dbReference type="Proteomes" id="UP000584931">
    <property type="component" value="Unassembled WGS sequence"/>
</dbReference>
<evidence type="ECO:0000313" key="9">
    <source>
        <dbReference type="EMBL" id="OOC56736.1"/>
    </source>
</evidence>
<protein>
    <recommendedName>
        <fullName evidence="6 7">Large ribosomal subunit protein uL18</fullName>
    </recommendedName>
</protein>
<dbReference type="Proteomes" id="UP000189004">
    <property type="component" value="Unassembled WGS sequence"/>
</dbReference>
<dbReference type="InterPro" id="IPR004389">
    <property type="entry name" value="Ribosomal_uL18_bac-type"/>
</dbReference>
<evidence type="ECO:0000313" key="10">
    <source>
        <dbReference type="Proteomes" id="UP000189004"/>
    </source>
</evidence>
<dbReference type="GO" id="GO:0006412">
    <property type="term" value="P:translation"/>
    <property type="evidence" value="ECO:0007669"/>
    <property type="project" value="UniProtKB-UniRule"/>
</dbReference>
<comment type="function">
    <text evidence="7">This is one of the proteins that bind and probably mediate the attachment of the 5S RNA into the large ribosomal subunit, where it forms part of the central protuberance.</text>
</comment>
<keyword evidence="5 7" id="KW-0687">Ribonucleoprotein</keyword>
<dbReference type="NCBIfam" id="TIGR00060">
    <property type="entry name" value="L18_bact"/>
    <property type="match status" value="1"/>
</dbReference>
<dbReference type="GO" id="GO:0022625">
    <property type="term" value="C:cytosolic large ribosomal subunit"/>
    <property type="evidence" value="ECO:0007669"/>
    <property type="project" value="TreeGrafter"/>
</dbReference>
<dbReference type="FunFam" id="3.30.420.100:FF:000001">
    <property type="entry name" value="50S ribosomal protein L18"/>
    <property type="match status" value="1"/>
</dbReference>
<evidence type="ECO:0000256" key="6">
    <source>
        <dbReference type="ARBA" id="ARBA00035197"/>
    </source>
</evidence>
<gene>
    <name evidence="7" type="primary">rplR</name>
    <name evidence="8" type="ORF">HNR06_002990</name>
    <name evidence="9" type="ORF">NOSIN_25275</name>
</gene>
<proteinExistence type="inferred from homology"/>
<dbReference type="GO" id="GO:0008097">
    <property type="term" value="F:5S rRNA binding"/>
    <property type="evidence" value="ECO:0007669"/>
    <property type="project" value="TreeGrafter"/>
</dbReference>
<dbReference type="CDD" id="cd00432">
    <property type="entry name" value="Ribosomal_L18_L5e"/>
    <property type="match status" value="1"/>
</dbReference>
<keyword evidence="10" id="KW-1185">Reference proteome</keyword>
<accession>A0A1V3C897</accession>
<evidence type="ECO:0000256" key="3">
    <source>
        <dbReference type="ARBA" id="ARBA00022884"/>
    </source>
</evidence>
<evidence type="ECO:0000313" key="8">
    <source>
        <dbReference type="EMBL" id="NYH53401.1"/>
    </source>
</evidence>
<dbReference type="OrthoDB" id="9810939at2"/>
<evidence type="ECO:0000256" key="2">
    <source>
        <dbReference type="ARBA" id="ARBA00022730"/>
    </source>
</evidence>
<dbReference type="GO" id="GO:0003735">
    <property type="term" value="F:structural constituent of ribosome"/>
    <property type="evidence" value="ECO:0007669"/>
    <property type="project" value="InterPro"/>
</dbReference>
<accession>A0A7Z0BJR6</accession>
<comment type="caution">
    <text evidence="9">The sequence shown here is derived from an EMBL/GenBank/DDBJ whole genome shotgun (WGS) entry which is preliminary data.</text>
</comment>
<evidence type="ECO:0000256" key="5">
    <source>
        <dbReference type="ARBA" id="ARBA00023274"/>
    </source>
</evidence>
<keyword evidence="4 7" id="KW-0689">Ribosomal protein</keyword>
<dbReference type="PANTHER" id="PTHR12899">
    <property type="entry name" value="39S RIBOSOMAL PROTEIN L18, MITOCHONDRIAL"/>
    <property type="match status" value="1"/>
</dbReference>
<dbReference type="SUPFAM" id="SSF53137">
    <property type="entry name" value="Translational machinery components"/>
    <property type="match status" value="1"/>
</dbReference>
<sequence length="126" mass="13661">MGITANRKRTSKRAISRTRRQFRVRKKVVGTAERPRLAVFRSSKHIVAQIIDDTKGHTLVAASSVEPDLRGTEGTKSDKSAKVGQLIAERAKAAGISTIVFDRGGNQYAGRIAKLADAAREGGLEF</sequence>
<comment type="subunit">
    <text evidence="7">Part of the 50S ribosomal subunit; part of the 5S rRNA/L5/L18/L25 subcomplex. Contacts the 5S and 23S rRNAs.</text>
</comment>
<dbReference type="RefSeq" id="WP_077693175.1">
    <property type="nucleotide sequence ID" value="NZ_JACCHL010000001.1"/>
</dbReference>
<organism evidence="9 10">
    <name type="scientific">Nocardiopsis sinuspersici</name>
    <dbReference type="NCBI Taxonomy" id="501010"/>
    <lineage>
        <taxon>Bacteria</taxon>
        <taxon>Bacillati</taxon>
        <taxon>Actinomycetota</taxon>
        <taxon>Actinomycetes</taxon>
        <taxon>Streptosporangiales</taxon>
        <taxon>Nocardiopsidaceae</taxon>
        <taxon>Nocardiopsis</taxon>
    </lineage>
</organism>
<evidence type="ECO:0000313" key="11">
    <source>
        <dbReference type="Proteomes" id="UP000584931"/>
    </source>
</evidence>
<dbReference type="STRING" id="501010.NOSIN_25275"/>
<evidence type="ECO:0000256" key="1">
    <source>
        <dbReference type="ARBA" id="ARBA00007116"/>
    </source>
</evidence>
<comment type="similarity">
    <text evidence="1 7">Belongs to the universal ribosomal protein uL18 family.</text>
</comment>
<dbReference type="EMBL" id="JACCHL010000001">
    <property type="protein sequence ID" value="NYH53401.1"/>
    <property type="molecule type" value="Genomic_DNA"/>
</dbReference>
<dbReference type="HAMAP" id="MF_01337_B">
    <property type="entry name" value="Ribosomal_uL18_B"/>
    <property type="match status" value="1"/>
</dbReference>